<keyword evidence="4" id="KW-0645">Protease</keyword>
<evidence type="ECO:0000256" key="7">
    <source>
        <dbReference type="ARBA" id="ARBA00022825"/>
    </source>
</evidence>
<dbReference type="CDD" id="cd00190">
    <property type="entry name" value="Tryp_SPc"/>
    <property type="match status" value="1"/>
</dbReference>
<dbReference type="InterPro" id="IPR009003">
    <property type="entry name" value="Peptidase_S1_PA"/>
</dbReference>
<evidence type="ECO:0000313" key="16">
    <source>
        <dbReference type="Proteomes" id="UP000075881"/>
    </source>
</evidence>
<dbReference type="Proteomes" id="UP000075881">
    <property type="component" value="Unassembled WGS sequence"/>
</dbReference>
<reference evidence="16" key="1">
    <citation type="submission" date="2013-03" db="EMBL/GenBank/DDBJ databases">
        <title>The Genome Sequence of Anopheles christyi ACHKN1017.</title>
        <authorList>
            <consortium name="The Broad Institute Genomics Platform"/>
            <person name="Neafsey D.E."/>
            <person name="Besansky N."/>
            <person name="Walker B."/>
            <person name="Young S.K."/>
            <person name="Zeng Q."/>
            <person name="Gargeya S."/>
            <person name="Fitzgerald M."/>
            <person name="Haas B."/>
            <person name="Abouelleil A."/>
            <person name="Allen A.W."/>
            <person name="Alvarado L."/>
            <person name="Arachchi H.M."/>
            <person name="Berlin A.M."/>
            <person name="Chapman S.B."/>
            <person name="Gainer-Dewar J."/>
            <person name="Goldberg J."/>
            <person name="Griggs A."/>
            <person name="Gujja S."/>
            <person name="Hansen M."/>
            <person name="Howarth C."/>
            <person name="Imamovic A."/>
            <person name="Ireland A."/>
            <person name="Larimer J."/>
            <person name="McCowan C."/>
            <person name="Murphy C."/>
            <person name="Pearson M."/>
            <person name="Poon T.W."/>
            <person name="Priest M."/>
            <person name="Roberts A."/>
            <person name="Saif S."/>
            <person name="Shea T."/>
            <person name="Sisk P."/>
            <person name="Sykes S."/>
            <person name="Wortman J."/>
            <person name="Nusbaum C."/>
            <person name="Birren B."/>
        </authorList>
    </citation>
    <scope>NUCLEOTIDE SEQUENCE [LARGE SCALE GENOMIC DNA]</scope>
    <source>
        <strain evidence="16">ACHKN1017</strain>
    </source>
</reference>
<keyword evidence="16" id="KW-1185">Reference proteome</keyword>
<dbReference type="STRING" id="43041.A0A240PKR1"/>
<name>A0A240PKR1_9DIPT</name>
<evidence type="ECO:0000256" key="8">
    <source>
        <dbReference type="ARBA" id="ARBA00022859"/>
    </source>
</evidence>
<evidence type="ECO:0000256" key="4">
    <source>
        <dbReference type="ARBA" id="ARBA00022670"/>
    </source>
</evidence>
<evidence type="ECO:0000256" key="9">
    <source>
        <dbReference type="ARBA" id="ARBA00023157"/>
    </source>
</evidence>
<keyword evidence="10" id="KW-0325">Glycoprotein</keyword>
<dbReference type="InterPro" id="IPR051487">
    <property type="entry name" value="Ser/Thr_Proteases_Immune/Dev"/>
</dbReference>
<sequence>MAPVPTLLILSVLFTCALSVPSYGGLTGRRIQLPVQRTPRIRGGVPVAPGEIPYAAGLMIQQPIGNRWCGGSLISVSYVLTAANCFANPGATTVLLGASNMTDVEDIVMASDVIVHQAFVPSQNLNDIALVRLSRPANLSAYIRLARLPNWRQADSLFVSQLATVSGWGALGQNAPEILPLNNLHRLNGSVISNAACGLQYLGGIFESHVCVSTSNGSPCQGDNGGPLTVDDADGGQTVIGVLSFISALGCDLDRPAVYTRLTVYLAWIEANSDVIIKNDFEFFPTPPNQTTTAVPLTTTTTEQVTTTTTEQVTTTTTEQVTTTTMEPSTTTPILITPPPTTTTIELGPETTTQAFMPPHRTNRPNIRTDRYIVE</sequence>
<organism evidence="15 16">
    <name type="scientific">Anopheles christyi</name>
    <dbReference type="NCBI Taxonomy" id="43041"/>
    <lineage>
        <taxon>Eukaryota</taxon>
        <taxon>Metazoa</taxon>
        <taxon>Ecdysozoa</taxon>
        <taxon>Arthropoda</taxon>
        <taxon>Hexapoda</taxon>
        <taxon>Insecta</taxon>
        <taxon>Pterygota</taxon>
        <taxon>Neoptera</taxon>
        <taxon>Endopterygota</taxon>
        <taxon>Diptera</taxon>
        <taxon>Nematocera</taxon>
        <taxon>Culicoidea</taxon>
        <taxon>Culicidae</taxon>
        <taxon>Anophelinae</taxon>
        <taxon>Anopheles</taxon>
    </lineage>
</organism>
<dbReference type="GO" id="GO:0004252">
    <property type="term" value="F:serine-type endopeptidase activity"/>
    <property type="evidence" value="ECO:0007669"/>
    <property type="project" value="InterPro"/>
</dbReference>
<evidence type="ECO:0000256" key="11">
    <source>
        <dbReference type="ARBA" id="ARBA00024195"/>
    </source>
</evidence>
<keyword evidence="2" id="KW-0964">Secreted</keyword>
<dbReference type="AlphaFoldDB" id="A0A240PKR1"/>
<dbReference type="InterPro" id="IPR043504">
    <property type="entry name" value="Peptidase_S1_PA_chymotrypsin"/>
</dbReference>
<dbReference type="PROSITE" id="PS50240">
    <property type="entry name" value="TRYPSIN_DOM"/>
    <property type="match status" value="1"/>
</dbReference>
<dbReference type="GO" id="GO:0045087">
    <property type="term" value="P:innate immune response"/>
    <property type="evidence" value="ECO:0007669"/>
    <property type="project" value="UniProtKB-KW"/>
</dbReference>
<feature type="region of interest" description="Disordered" evidence="12">
    <location>
        <begin position="353"/>
        <end position="375"/>
    </location>
</feature>
<accession>A0A240PKR1</accession>
<evidence type="ECO:0000256" key="1">
    <source>
        <dbReference type="ARBA" id="ARBA00004613"/>
    </source>
</evidence>
<dbReference type="FunFam" id="2.40.10.10:FF:000372">
    <property type="entry name" value="Myeloblastin"/>
    <property type="match status" value="1"/>
</dbReference>
<dbReference type="GO" id="GO:0006508">
    <property type="term" value="P:proteolysis"/>
    <property type="evidence" value="ECO:0007669"/>
    <property type="project" value="UniProtKB-KW"/>
</dbReference>
<dbReference type="VEuPathDB" id="VectorBase:ACHR014992"/>
<evidence type="ECO:0000256" key="10">
    <source>
        <dbReference type="ARBA" id="ARBA00023180"/>
    </source>
</evidence>
<dbReference type="PANTHER" id="PTHR24256">
    <property type="entry name" value="TRYPTASE-RELATED"/>
    <property type="match status" value="1"/>
</dbReference>
<evidence type="ECO:0000259" key="14">
    <source>
        <dbReference type="PROSITE" id="PS50240"/>
    </source>
</evidence>
<evidence type="ECO:0000313" key="15">
    <source>
        <dbReference type="EnsemblMetazoa" id="ACHR014992-PA"/>
    </source>
</evidence>
<dbReference type="InterPro" id="IPR001314">
    <property type="entry name" value="Peptidase_S1A"/>
</dbReference>
<dbReference type="PRINTS" id="PR00722">
    <property type="entry name" value="CHYMOTRYPSIN"/>
</dbReference>
<dbReference type="EnsemblMetazoa" id="ACHR014992-RA">
    <property type="protein sequence ID" value="ACHR014992-PA"/>
    <property type="gene ID" value="ACHR014992"/>
</dbReference>
<feature type="signal peptide" evidence="13">
    <location>
        <begin position="1"/>
        <end position="19"/>
    </location>
</feature>
<keyword evidence="6" id="KW-0378">Hydrolase</keyword>
<evidence type="ECO:0000256" key="6">
    <source>
        <dbReference type="ARBA" id="ARBA00022801"/>
    </source>
</evidence>
<dbReference type="SUPFAM" id="SSF50494">
    <property type="entry name" value="Trypsin-like serine proteases"/>
    <property type="match status" value="1"/>
</dbReference>
<keyword evidence="9" id="KW-1015">Disulfide bond</keyword>
<evidence type="ECO:0000256" key="13">
    <source>
        <dbReference type="SAM" id="SignalP"/>
    </source>
</evidence>
<comment type="similarity">
    <text evidence="11">Belongs to the peptidase S1 family. CLIP subfamily.</text>
</comment>
<dbReference type="InterPro" id="IPR001254">
    <property type="entry name" value="Trypsin_dom"/>
</dbReference>
<feature type="domain" description="Peptidase S1" evidence="14">
    <location>
        <begin position="41"/>
        <end position="274"/>
    </location>
</feature>
<keyword evidence="7" id="KW-0720">Serine protease</keyword>
<dbReference type="Gene3D" id="2.40.10.10">
    <property type="entry name" value="Trypsin-like serine proteases"/>
    <property type="match status" value="1"/>
</dbReference>
<protein>
    <recommendedName>
        <fullName evidence="14">Peptidase S1 domain-containing protein</fullName>
    </recommendedName>
</protein>
<proteinExistence type="inferred from homology"/>
<feature type="chain" id="PRO_5012444451" description="Peptidase S1 domain-containing protein" evidence="13">
    <location>
        <begin position="20"/>
        <end position="375"/>
    </location>
</feature>
<keyword evidence="5 13" id="KW-0732">Signal</keyword>
<keyword evidence="8" id="KW-0391">Immunity</keyword>
<evidence type="ECO:0000256" key="3">
    <source>
        <dbReference type="ARBA" id="ARBA00022588"/>
    </source>
</evidence>
<evidence type="ECO:0000256" key="5">
    <source>
        <dbReference type="ARBA" id="ARBA00022729"/>
    </source>
</evidence>
<dbReference type="GO" id="GO:0005576">
    <property type="term" value="C:extracellular region"/>
    <property type="evidence" value="ECO:0007669"/>
    <property type="project" value="UniProtKB-SubCell"/>
</dbReference>
<keyword evidence="3" id="KW-0399">Innate immunity</keyword>
<dbReference type="SMART" id="SM00020">
    <property type="entry name" value="Tryp_SPc"/>
    <property type="match status" value="1"/>
</dbReference>
<dbReference type="Pfam" id="PF00089">
    <property type="entry name" value="Trypsin"/>
    <property type="match status" value="1"/>
</dbReference>
<reference evidence="15" key="2">
    <citation type="submission" date="2020-05" db="UniProtKB">
        <authorList>
            <consortium name="EnsemblMetazoa"/>
        </authorList>
    </citation>
    <scope>IDENTIFICATION</scope>
    <source>
        <strain evidence="15">ACHKN1017</strain>
    </source>
</reference>
<evidence type="ECO:0000256" key="2">
    <source>
        <dbReference type="ARBA" id="ARBA00022525"/>
    </source>
</evidence>
<comment type="subcellular location">
    <subcellularLocation>
        <location evidence="1">Secreted</location>
    </subcellularLocation>
</comment>
<evidence type="ECO:0000256" key="12">
    <source>
        <dbReference type="SAM" id="MobiDB-lite"/>
    </source>
</evidence>